<reference evidence="4" key="3">
    <citation type="submission" date="2024-02" db="EMBL/GenBank/DDBJ databases">
        <title>Comparative genomics of Cryptococcus and Kwoniella reveals pathogenesis evolution and contrasting modes of karyotype evolution via chromosome fusion or intercentromeric recombination.</title>
        <authorList>
            <person name="Coelho M.A."/>
            <person name="David-Palma M."/>
            <person name="Shea T."/>
            <person name="Bowers K."/>
            <person name="McGinley-Smith S."/>
            <person name="Mohammad A.W."/>
            <person name="Gnirke A."/>
            <person name="Yurkov A.M."/>
            <person name="Nowrousian M."/>
            <person name="Sun S."/>
            <person name="Cuomo C.A."/>
            <person name="Heitman J."/>
        </authorList>
    </citation>
    <scope>NUCLEOTIDE SEQUENCE</scope>
    <source>
        <strain evidence="4">CBS 10117</strain>
    </source>
</reference>
<dbReference type="STRING" id="1296121.A0A1A6A4H4"/>
<proteinExistence type="predicted"/>
<feature type="domain" description="AAA protein C-terminal winged helix" evidence="2">
    <location>
        <begin position="417"/>
        <end position="573"/>
    </location>
</feature>
<dbReference type="SUPFAM" id="SSF52540">
    <property type="entry name" value="P-loop containing nucleoside triphosphate hydrolases"/>
    <property type="match status" value="1"/>
</dbReference>
<dbReference type="KEGG" id="kdj:28967986"/>
<dbReference type="EMBL" id="KI894031">
    <property type="protein sequence ID" value="OBR84961.1"/>
    <property type="molecule type" value="Genomic_DNA"/>
</dbReference>
<reference evidence="4" key="2">
    <citation type="submission" date="2013-07" db="EMBL/GenBank/DDBJ databases">
        <authorList>
            <consortium name="The Broad Institute Genome Sequencing Platform"/>
            <person name="Cuomo C."/>
            <person name="Litvintseva A."/>
            <person name="Chen Y."/>
            <person name="Heitman J."/>
            <person name="Sun S."/>
            <person name="Springer D."/>
            <person name="Dromer F."/>
            <person name="Young S.K."/>
            <person name="Zeng Q."/>
            <person name="Gargeya S."/>
            <person name="Fitzgerald M."/>
            <person name="Abouelleil A."/>
            <person name="Alvarado L."/>
            <person name="Berlin A.M."/>
            <person name="Chapman S.B."/>
            <person name="Dewar J."/>
            <person name="Goldberg J."/>
            <person name="Griggs A."/>
            <person name="Gujja S."/>
            <person name="Hansen M."/>
            <person name="Howarth C."/>
            <person name="Imamovic A."/>
            <person name="Larimer J."/>
            <person name="McCowan C."/>
            <person name="Murphy C."/>
            <person name="Pearson M."/>
            <person name="Priest M."/>
            <person name="Roberts A."/>
            <person name="Saif S."/>
            <person name="Shea T."/>
            <person name="Sykes S."/>
            <person name="Wortman J."/>
            <person name="Nusbaum C."/>
            <person name="Birren B."/>
        </authorList>
    </citation>
    <scope>NUCLEOTIDE SEQUENCE</scope>
    <source>
        <strain evidence="4">CBS 10117</strain>
    </source>
</reference>
<dbReference type="InterPro" id="IPR027417">
    <property type="entry name" value="P-loop_NTPase"/>
</dbReference>
<dbReference type="Pfam" id="PF24913">
    <property type="entry name" value="WHD_AAA_fung"/>
    <property type="match status" value="1"/>
</dbReference>
<dbReference type="VEuPathDB" id="FungiDB:I303_04287"/>
<dbReference type="PANTHER" id="PTHR36168">
    <property type="entry name" value="CHROMOSOME 1, WHOLE GENOME SHOTGUN SEQUENCE"/>
    <property type="match status" value="1"/>
</dbReference>
<keyword evidence="5" id="KW-1185">Reference proteome</keyword>
<sequence length="622" mass="70217">MAQRRALGLSGPFRCSLARRPHLALVQRILPRSSSSPLNPSVVVRHQNDRFRHLWSTPRRLDIPQWPNPPVPQPPIGPSEDLITGSFPRRKQKESFWREWSSSASFQAALTTVVGLGMVFAAGVGYLEWYKSHVLHRIGRAFEPGYDPALELSTLHAPNSQHIHRREQPLIDRIVAGEEKGGYYLVIGSKGTGKGTMILDAMRKINADGVSFCEAHPDLEVFRLRLGKALDFDFYEDWQGSLFSRADPRNGGPALDVERALNKLEKVALRYARKNGRPLVMAFNNIHLFPNTDEGHGLLHQLQQRAEAWAEGGILTMIFSTDDFWCLDMMKKNASRMRILSVYDLSASESLKALRHLRTQALANRGLQRDVEEDDVLKRVYELVGGRTSYLARIARADDMLEEAEQMIEGEKQWLLSKIGLIPEHDDDVIAHRLNSSCSWLLLRHLAKMLPPLSEYPLVDAAEPAVTENALPLAEDSSDRETSNSSINVTPPPAEPSSADIHLPHVTYEAARRIMTRTDFVNDLDHYHIVSIDLHHHVRPDSLLLLRAAQQVVGEDNFDDDLDTTRDRVDQIEGLHRQSELTIKEPFKVTFDKVDGKGVWEVIGLGDSFVPASEDEEEERLV</sequence>
<evidence type="ECO:0000313" key="5">
    <source>
        <dbReference type="Proteomes" id="UP000078595"/>
    </source>
</evidence>
<evidence type="ECO:0000313" key="3">
    <source>
        <dbReference type="EMBL" id="OBR84961.1"/>
    </source>
</evidence>
<evidence type="ECO:0000313" key="4">
    <source>
        <dbReference type="EMBL" id="WWC62142.1"/>
    </source>
</evidence>
<evidence type="ECO:0000259" key="2">
    <source>
        <dbReference type="Pfam" id="PF24913"/>
    </source>
</evidence>
<accession>A0A1A6A4H4</accession>
<dbReference type="GeneID" id="28967986"/>
<feature type="region of interest" description="Disordered" evidence="1">
    <location>
        <begin position="472"/>
        <end position="500"/>
    </location>
</feature>
<gene>
    <name evidence="3" type="ORF">I303_04287</name>
    <name evidence="4" type="ORF">I303_104733</name>
</gene>
<dbReference type="RefSeq" id="XP_018262803.1">
    <property type="nucleotide sequence ID" value="XM_018407592.1"/>
</dbReference>
<protein>
    <recommendedName>
        <fullName evidence="2">AAA protein C-terminal winged helix domain-containing protein</fullName>
    </recommendedName>
</protein>
<dbReference type="AlphaFoldDB" id="A0A1A6A4H4"/>
<reference evidence="3" key="1">
    <citation type="submission" date="2013-07" db="EMBL/GenBank/DDBJ databases">
        <title>The Genome Sequence of Cryptococcus dejecticola CBS10117.</title>
        <authorList>
            <consortium name="The Broad Institute Genome Sequencing Platform"/>
            <person name="Cuomo C."/>
            <person name="Litvintseva A."/>
            <person name="Chen Y."/>
            <person name="Heitman J."/>
            <person name="Sun S."/>
            <person name="Springer D."/>
            <person name="Dromer F."/>
            <person name="Young S.K."/>
            <person name="Zeng Q."/>
            <person name="Gargeya S."/>
            <person name="Fitzgerald M."/>
            <person name="Abouelleil A."/>
            <person name="Alvarado L."/>
            <person name="Berlin A.M."/>
            <person name="Chapman S.B."/>
            <person name="Dewar J."/>
            <person name="Goldberg J."/>
            <person name="Griggs A."/>
            <person name="Gujja S."/>
            <person name="Hansen M."/>
            <person name="Howarth C."/>
            <person name="Imamovic A."/>
            <person name="Larimer J."/>
            <person name="McCowan C."/>
            <person name="Murphy C."/>
            <person name="Pearson M."/>
            <person name="Priest M."/>
            <person name="Roberts A."/>
            <person name="Saif S."/>
            <person name="Shea T."/>
            <person name="Sykes S."/>
            <person name="Wortman J."/>
            <person name="Nusbaum C."/>
            <person name="Birren B."/>
        </authorList>
    </citation>
    <scope>NUCLEOTIDE SEQUENCE [LARGE SCALE GENOMIC DNA]</scope>
    <source>
        <strain evidence="3">CBS 10117</strain>
    </source>
</reference>
<dbReference type="Proteomes" id="UP000078595">
    <property type="component" value="Chromosome 5"/>
</dbReference>
<dbReference type="InterPro" id="IPR056808">
    <property type="entry name" value="HTH_AAA"/>
</dbReference>
<dbReference type="OrthoDB" id="511599at2759"/>
<dbReference type="PANTHER" id="PTHR36168:SF1">
    <property type="entry name" value="ORC1-LIKE AAA ATPASE DOMAIN-CONTAINING PROTEIN"/>
    <property type="match status" value="1"/>
</dbReference>
<dbReference type="EMBL" id="CP144534">
    <property type="protein sequence ID" value="WWC62142.1"/>
    <property type="molecule type" value="Genomic_DNA"/>
</dbReference>
<organism evidence="3">
    <name type="scientific">Kwoniella dejecticola CBS 10117</name>
    <dbReference type="NCBI Taxonomy" id="1296121"/>
    <lineage>
        <taxon>Eukaryota</taxon>
        <taxon>Fungi</taxon>
        <taxon>Dikarya</taxon>
        <taxon>Basidiomycota</taxon>
        <taxon>Agaricomycotina</taxon>
        <taxon>Tremellomycetes</taxon>
        <taxon>Tremellales</taxon>
        <taxon>Cryptococcaceae</taxon>
        <taxon>Kwoniella</taxon>
    </lineage>
</organism>
<evidence type="ECO:0000256" key="1">
    <source>
        <dbReference type="SAM" id="MobiDB-lite"/>
    </source>
</evidence>
<name>A0A1A6A4H4_9TREE</name>